<evidence type="ECO:0000259" key="8">
    <source>
        <dbReference type="Pfam" id="PF00324"/>
    </source>
</evidence>
<feature type="domain" description="Amino acid permease/ SLC12A" evidence="8">
    <location>
        <begin position="44"/>
        <end position="89"/>
    </location>
</feature>
<feature type="transmembrane region" description="Helical" evidence="7">
    <location>
        <begin position="44"/>
        <end position="62"/>
    </location>
</feature>
<keyword evidence="6 7" id="KW-0472">Membrane</keyword>
<keyword evidence="3 7" id="KW-0812">Transmembrane</keyword>
<reference evidence="9" key="1">
    <citation type="submission" date="2014-09" db="EMBL/GenBank/DDBJ databases">
        <title>Genome sequence of the luminous mushroom Mycena chlorophos for searching fungal bioluminescence genes.</title>
        <authorList>
            <person name="Tanaka Y."/>
            <person name="Kasuga D."/>
            <person name="Oba Y."/>
            <person name="Hase S."/>
            <person name="Sato K."/>
            <person name="Oba Y."/>
            <person name="Sakakibara Y."/>
        </authorList>
    </citation>
    <scope>NUCLEOTIDE SEQUENCE</scope>
</reference>
<sequence length="507" mass="55677">MSSSPHNSEKTSGSPVDAVDLERDIGLRTNDVHFMHRSLKGRQVSMIAIAGTIGTGLFLASGKALANGGPVGALLGYVIVGVLVGLMMVYDGLAILVSNGYGCAGRTSAAAIVISFWDADANHRAIYITVMLVGIILVNLCGVKYFGEFEFAFASLKIITIVGLIILCLVVDLGRAPDHDRRGFRYWREEPFNDNFFGIVPPSKARFLGFWAVLTQAAFSYAGMEALALICLEASKPRVTLRTAIRAVFYRIVLLYILSILLIGMCLSPTNPDLLQANEESSGDATESPFVIIITEARIKVLPHIINAVVLTSAFSASNELFYASTRSLFMLAQEGKAPRILAKVTKNGVPIYSIALCAVFGLLSHLACGKQGAMVAFNWLSSITTLSSMMIWCGIALAHIRWYRAMQVQGLSRDELPFRSWAQPYASWIVLISFPVIIFFSGFTTFLAKPFDSQSFVANYINIPFALILYVRYKMFKRTKIVSLAEMDCSSHYVEDSVVYSKYEES</sequence>
<dbReference type="InterPro" id="IPR050524">
    <property type="entry name" value="APC_YAT"/>
</dbReference>
<feature type="transmembrane region" description="Helical" evidence="7">
    <location>
        <begin position="152"/>
        <end position="173"/>
    </location>
</feature>
<dbReference type="PANTHER" id="PTHR43341:SF1">
    <property type="entry name" value="GENERAL AMINO-ACID PERMEASE GAP1"/>
    <property type="match status" value="1"/>
</dbReference>
<evidence type="ECO:0000256" key="3">
    <source>
        <dbReference type="ARBA" id="ARBA00022692"/>
    </source>
</evidence>
<evidence type="ECO:0000256" key="5">
    <source>
        <dbReference type="ARBA" id="ARBA00022989"/>
    </source>
</evidence>
<evidence type="ECO:0000256" key="2">
    <source>
        <dbReference type="ARBA" id="ARBA00022448"/>
    </source>
</evidence>
<feature type="transmembrane region" description="Helical" evidence="7">
    <location>
        <begin position="426"/>
        <end position="449"/>
    </location>
</feature>
<feature type="transmembrane region" description="Helical" evidence="7">
    <location>
        <begin position="248"/>
        <end position="267"/>
    </location>
</feature>
<evidence type="ECO:0000256" key="7">
    <source>
        <dbReference type="SAM" id="Phobius"/>
    </source>
</evidence>
<accession>A0ABQ0L6T8</accession>
<evidence type="ECO:0000313" key="9">
    <source>
        <dbReference type="EMBL" id="GAT46816.1"/>
    </source>
</evidence>
<comment type="subcellular location">
    <subcellularLocation>
        <location evidence="1">Membrane</location>
        <topology evidence="1">Multi-pass membrane protein</topology>
    </subcellularLocation>
</comment>
<proteinExistence type="predicted"/>
<evidence type="ECO:0000256" key="4">
    <source>
        <dbReference type="ARBA" id="ARBA00022970"/>
    </source>
</evidence>
<keyword evidence="5 7" id="KW-1133">Transmembrane helix</keyword>
<dbReference type="PANTHER" id="PTHR43341">
    <property type="entry name" value="AMINO ACID PERMEASE"/>
    <property type="match status" value="1"/>
</dbReference>
<feature type="transmembrane region" description="Helical" evidence="7">
    <location>
        <begin position="455"/>
        <end position="472"/>
    </location>
</feature>
<organism evidence="9 10">
    <name type="scientific">Mycena chlorophos</name>
    <name type="common">Agaric fungus</name>
    <name type="synonym">Agaricus chlorophos</name>
    <dbReference type="NCBI Taxonomy" id="658473"/>
    <lineage>
        <taxon>Eukaryota</taxon>
        <taxon>Fungi</taxon>
        <taxon>Dikarya</taxon>
        <taxon>Basidiomycota</taxon>
        <taxon>Agaricomycotina</taxon>
        <taxon>Agaricomycetes</taxon>
        <taxon>Agaricomycetidae</taxon>
        <taxon>Agaricales</taxon>
        <taxon>Marasmiineae</taxon>
        <taxon>Mycenaceae</taxon>
        <taxon>Mycena</taxon>
    </lineage>
</organism>
<feature type="transmembrane region" description="Helical" evidence="7">
    <location>
        <begin position="350"/>
        <end position="368"/>
    </location>
</feature>
<evidence type="ECO:0000256" key="1">
    <source>
        <dbReference type="ARBA" id="ARBA00004141"/>
    </source>
</evidence>
<name>A0ABQ0L6T8_MYCCL</name>
<protein>
    <recommendedName>
        <fullName evidence="8">Amino acid permease/ SLC12A domain-containing protein</fullName>
    </recommendedName>
</protein>
<dbReference type="InterPro" id="IPR004841">
    <property type="entry name" value="AA-permease/SLC12A_dom"/>
</dbReference>
<dbReference type="PIRSF" id="PIRSF006060">
    <property type="entry name" value="AA_transporter"/>
    <property type="match status" value="1"/>
</dbReference>
<feature type="domain" description="Amino acid permease/ SLC12A" evidence="8">
    <location>
        <begin position="106"/>
        <end position="483"/>
    </location>
</feature>
<dbReference type="Gene3D" id="1.20.1740.10">
    <property type="entry name" value="Amino acid/polyamine transporter I"/>
    <property type="match status" value="1"/>
</dbReference>
<keyword evidence="2" id="KW-0813">Transport</keyword>
<feature type="transmembrane region" description="Helical" evidence="7">
    <location>
        <begin position="380"/>
        <end position="405"/>
    </location>
</feature>
<feature type="transmembrane region" description="Helical" evidence="7">
    <location>
        <begin position="125"/>
        <end position="146"/>
    </location>
</feature>
<feature type="transmembrane region" description="Helical" evidence="7">
    <location>
        <begin position="74"/>
        <end position="97"/>
    </location>
</feature>
<dbReference type="Pfam" id="PF00324">
    <property type="entry name" value="AA_permease"/>
    <property type="match status" value="2"/>
</dbReference>
<feature type="transmembrane region" description="Helical" evidence="7">
    <location>
        <begin position="207"/>
        <end position="228"/>
    </location>
</feature>
<evidence type="ECO:0000256" key="6">
    <source>
        <dbReference type="ARBA" id="ARBA00023136"/>
    </source>
</evidence>
<gene>
    <name evidence="9" type="ORF">MCHLO_04315</name>
</gene>
<keyword evidence="4" id="KW-0029">Amino-acid transport</keyword>
<keyword evidence="10" id="KW-1185">Reference proteome</keyword>
<dbReference type="Proteomes" id="UP000815677">
    <property type="component" value="Unassembled WGS sequence"/>
</dbReference>
<evidence type="ECO:0000313" key="10">
    <source>
        <dbReference type="Proteomes" id="UP000815677"/>
    </source>
</evidence>
<dbReference type="EMBL" id="DF842849">
    <property type="protein sequence ID" value="GAT46816.1"/>
    <property type="molecule type" value="Genomic_DNA"/>
</dbReference>